<dbReference type="AlphaFoldDB" id="A0A921Z256"/>
<dbReference type="InterPro" id="IPR042097">
    <property type="entry name" value="Aminopeptidase_N-like_N_sf"/>
</dbReference>
<dbReference type="CDD" id="cd09601">
    <property type="entry name" value="M1_APN-Q_like"/>
    <property type="match status" value="1"/>
</dbReference>
<feature type="signal peptide" evidence="19">
    <location>
        <begin position="1"/>
        <end position="19"/>
    </location>
</feature>
<reference evidence="23" key="2">
    <citation type="submission" date="2020-12" db="EMBL/GenBank/DDBJ databases">
        <authorList>
            <person name="Kanost M."/>
        </authorList>
    </citation>
    <scope>NUCLEOTIDE SEQUENCE</scope>
</reference>
<dbReference type="SUPFAM" id="SSF55486">
    <property type="entry name" value="Metalloproteases ('zincins'), catalytic domain"/>
    <property type="match status" value="1"/>
</dbReference>
<keyword evidence="19" id="KW-0732">Signal</keyword>
<dbReference type="GO" id="GO:0005615">
    <property type="term" value="C:extracellular space"/>
    <property type="evidence" value="ECO:0007669"/>
    <property type="project" value="TreeGrafter"/>
</dbReference>
<evidence type="ECO:0000256" key="19">
    <source>
        <dbReference type="SAM" id="SignalP"/>
    </source>
</evidence>
<keyword evidence="6" id="KW-0812">Transmembrane</keyword>
<dbReference type="GO" id="GO:0005737">
    <property type="term" value="C:cytoplasm"/>
    <property type="evidence" value="ECO:0007669"/>
    <property type="project" value="TreeGrafter"/>
</dbReference>
<dbReference type="Pfam" id="PF17900">
    <property type="entry name" value="Peptidase_M1_N"/>
    <property type="match status" value="2"/>
</dbReference>
<accession>A0A921Z256</accession>
<feature type="chain" id="PRO_5037266032" description="Aminopeptidase N" evidence="19">
    <location>
        <begin position="20"/>
        <end position="1092"/>
    </location>
</feature>
<dbReference type="GO" id="GO:0008270">
    <property type="term" value="F:zinc ion binding"/>
    <property type="evidence" value="ECO:0007669"/>
    <property type="project" value="InterPro"/>
</dbReference>
<dbReference type="Gene3D" id="1.25.50.20">
    <property type="match status" value="1"/>
</dbReference>
<keyword evidence="7 16" id="KW-0479">Metal-binding</keyword>
<evidence type="ECO:0000313" key="24">
    <source>
        <dbReference type="Proteomes" id="UP000791440"/>
    </source>
</evidence>
<dbReference type="InterPro" id="IPR014782">
    <property type="entry name" value="Peptidase_M1_dom"/>
</dbReference>
<evidence type="ECO:0000256" key="12">
    <source>
        <dbReference type="ARBA" id="ARBA00023136"/>
    </source>
</evidence>
<dbReference type="GO" id="GO:0005886">
    <property type="term" value="C:plasma membrane"/>
    <property type="evidence" value="ECO:0007669"/>
    <property type="project" value="UniProtKB-SubCell"/>
</dbReference>
<keyword evidence="10" id="KW-1133">Transmembrane helix</keyword>
<feature type="site" description="Transition state stabilizer" evidence="17">
    <location>
        <position position="524"/>
    </location>
</feature>
<keyword evidence="11" id="KW-0482">Metalloprotease</keyword>
<dbReference type="InterPro" id="IPR001930">
    <property type="entry name" value="Peptidase_M1"/>
</dbReference>
<sequence length="1092" mass="123834">MFKLFLFLIIFNINNLVFGDIPLSQKSVDFWDETEPFGQTGPPSPDLRLPTTIVPSFYRLKIKADLENANFSGDVYITLRASRHVKEIILHAKNLSINSNAKLTEQIYERVETLHARSKRDANDTAEVTTVSNVTDVTTEASMNTTEANVNATEANENTTETAASATTEDPSTTKAIANATEGVAVDTQITHSSVRSIKIIGISEGTGDRLILVLETALTPDVDYTLQISFEGSISNSLTGFYRSSYTSSNGDVKQLGVTQFEPTFARSAFPCFDEPAFKAKFEISVAHRTNLTVLSNMRPAAQEPIKDEPGWQWTHFERSVAMSTYLVAYVLSDFKYLETSYLSKDNLTKPIKIWTRPEFINKAKYALAITPKLLDYYEDVFGLPYALDKLDLIAIPDFSSGAMENWGLITFRETTLLFDEVDSVPRDKQNVAIDIAHELAHQWFGNMVTMRWWTDLWLNEGFATYIEYVGVDHIEPEWNMLESFSRDKMDLLRMDSLKNTSPVSRQVSDAYEISQKFDEISYTKGANLIRMLNHTVSEELFHKGLVIYLNDWKYSNAEENDLWTAMSKAVQTDGALAGQSVVEFMNSWTRQPGYPVVYVNRNYETGVVEIEQRLFTTAQDPYQRMVDQLWHIPISYTSVDAPLDTWSTRPKTWLKDRVAVFHAEVNSTEAIYINVDAVGYYRVNYDQKNWLLLSTALKSGRVKSPITKAQLIDDAFNLAKTSQLNYSCALSLTTCVINGEESKLVWDLLLNNMAFLRHNLRSMSGFLYFQDYMKIILKTQLKRVNYGLDKPKDDNEAFLIENLVMWECYVESPRCLAWARDQFDNWTKQDDFNNNPIPSYLRSLVYNMALKHGGRREFEFLWNVFVNSTDPNVKSLIITNLPSTRDEALITMLLEKSLTEIPKQYAVAAWGVEPPLGSRIAQDFLIKNFDRVYDKFTQMDPFVFPSVLNGAFGFITTTEGLDKLKSFMQAHKDKLIPMAQTLQKVVDTAHLRIEWVQKHAKGIVQWFEDYVKGNLPEQQHDRGNTTVPIPYLNSTTAAIASGNDVTTASDITTPMSDVTQSASDVTTLSSDLPPTNTSSTIVETTTSPTR</sequence>
<proteinExistence type="inferred from homology"/>
<keyword evidence="14" id="KW-0449">Lipoprotein</keyword>
<organism evidence="23 24">
    <name type="scientific">Manduca sexta</name>
    <name type="common">Tobacco hawkmoth</name>
    <name type="synonym">Tobacco hornworm</name>
    <dbReference type="NCBI Taxonomy" id="7130"/>
    <lineage>
        <taxon>Eukaryota</taxon>
        <taxon>Metazoa</taxon>
        <taxon>Ecdysozoa</taxon>
        <taxon>Arthropoda</taxon>
        <taxon>Hexapoda</taxon>
        <taxon>Insecta</taxon>
        <taxon>Pterygota</taxon>
        <taxon>Neoptera</taxon>
        <taxon>Endopterygota</taxon>
        <taxon>Lepidoptera</taxon>
        <taxon>Glossata</taxon>
        <taxon>Ditrysia</taxon>
        <taxon>Bombycoidea</taxon>
        <taxon>Sphingidae</taxon>
        <taxon>Sphinginae</taxon>
        <taxon>Sphingini</taxon>
        <taxon>Manduca</taxon>
    </lineage>
</organism>
<evidence type="ECO:0000256" key="15">
    <source>
        <dbReference type="PIRSR" id="PIRSR634016-1"/>
    </source>
</evidence>
<evidence type="ECO:0000313" key="23">
    <source>
        <dbReference type="EMBL" id="KAG6450136.1"/>
    </source>
</evidence>
<dbReference type="PANTHER" id="PTHR11533:SF294">
    <property type="entry name" value="THYROTROPIN-RELEASING HORMONE-DEGRADING ECTOENZYME"/>
    <property type="match status" value="1"/>
</dbReference>
<feature type="compositionally biased region" description="Polar residues" evidence="18">
    <location>
        <begin position="1058"/>
        <end position="1076"/>
    </location>
</feature>
<evidence type="ECO:0000256" key="8">
    <source>
        <dbReference type="ARBA" id="ARBA00022801"/>
    </source>
</evidence>
<evidence type="ECO:0000256" key="6">
    <source>
        <dbReference type="ARBA" id="ARBA00022692"/>
    </source>
</evidence>
<dbReference type="PRINTS" id="PR00756">
    <property type="entry name" value="ALADIPTASE"/>
</dbReference>
<dbReference type="Proteomes" id="UP000791440">
    <property type="component" value="Unassembled WGS sequence"/>
</dbReference>
<keyword evidence="12" id="KW-0472">Membrane</keyword>
<evidence type="ECO:0000256" key="4">
    <source>
        <dbReference type="ARBA" id="ARBA00022622"/>
    </source>
</evidence>
<gene>
    <name evidence="23" type="ORF">O3G_MSEX006401</name>
</gene>
<evidence type="ECO:0000256" key="5">
    <source>
        <dbReference type="ARBA" id="ARBA00022670"/>
    </source>
</evidence>
<feature type="domain" description="ERAP1-like C-terminal" evidence="21">
    <location>
        <begin position="673"/>
        <end position="991"/>
    </location>
</feature>
<evidence type="ECO:0000256" key="7">
    <source>
        <dbReference type="ARBA" id="ARBA00022723"/>
    </source>
</evidence>
<dbReference type="GO" id="GO:0006508">
    <property type="term" value="P:proteolysis"/>
    <property type="evidence" value="ECO:0007669"/>
    <property type="project" value="UniProtKB-KW"/>
</dbReference>
<evidence type="ECO:0000256" key="9">
    <source>
        <dbReference type="ARBA" id="ARBA00022833"/>
    </source>
</evidence>
<dbReference type="FunFam" id="1.10.390.10:FF:000016">
    <property type="entry name" value="Glutamyl aminopeptidase"/>
    <property type="match status" value="1"/>
</dbReference>
<keyword evidence="13" id="KW-0325">Glycoprotein</keyword>
<comment type="cofactor">
    <cofactor evidence="16">
        <name>Zn(2+)</name>
        <dbReference type="ChEBI" id="CHEBI:29105"/>
    </cofactor>
    <text evidence="16">Binds 1 zinc ion per subunit.</text>
</comment>
<protein>
    <recommendedName>
        <fullName evidence="25">Aminopeptidase N</fullName>
    </recommendedName>
</protein>
<dbReference type="Pfam" id="PF01433">
    <property type="entry name" value="Peptidase_M1"/>
    <property type="match status" value="1"/>
</dbReference>
<evidence type="ECO:0000256" key="11">
    <source>
        <dbReference type="ARBA" id="ARBA00023049"/>
    </source>
</evidence>
<dbReference type="Gene3D" id="1.10.390.10">
    <property type="entry name" value="Neutral Protease Domain 2"/>
    <property type="match status" value="1"/>
</dbReference>
<evidence type="ECO:0000256" key="14">
    <source>
        <dbReference type="ARBA" id="ARBA00023288"/>
    </source>
</evidence>
<keyword evidence="9 16" id="KW-0862">Zinc</keyword>
<dbReference type="EMBL" id="JH668383">
    <property type="protein sequence ID" value="KAG6450136.1"/>
    <property type="molecule type" value="Genomic_DNA"/>
</dbReference>
<feature type="region of interest" description="Disordered" evidence="18">
    <location>
        <begin position="1058"/>
        <end position="1092"/>
    </location>
</feature>
<dbReference type="InterPro" id="IPR024571">
    <property type="entry name" value="ERAP1-like_C_dom"/>
</dbReference>
<feature type="binding site" evidence="16">
    <location>
        <position position="439"/>
    </location>
    <ligand>
        <name>Zn(2+)</name>
        <dbReference type="ChEBI" id="CHEBI:29105"/>
        <note>catalytic</note>
    </ligand>
</feature>
<dbReference type="GO" id="GO:0098552">
    <property type="term" value="C:side of membrane"/>
    <property type="evidence" value="ECO:0007669"/>
    <property type="project" value="UniProtKB-KW"/>
</dbReference>
<dbReference type="Pfam" id="PF11838">
    <property type="entry name" value="ERAP1_C"/>
    <property type="match status" value="1"/>
</dbReference>
<feature type="domain" description="Peptidase M1 membrane alanine aminopeptidase" evidence="20">
    <location>
        <begin position="367"/>
        <end position="590"/>
    </location>
</feature>
<evidence type="ECO:0000256" key="10">
    <source>
        <dbReference type="ARBA" id="ARBA00022989"/>
    </source>
</evidence>
<keyword evidence="8" id="KW-0378">Hydrolase</keyword>
<dbReference type="PANTHER" id="PTHR11533">
    <property type="entry name" value="PROTEASE M1 ZINC METALLOPROTEASE"/>
    <property type="match status" value="1"/>
</dbReference>
<dbReference type="GO" id="GO:0042277">
    <property type="term" value="F:peptide binding"/>
    <property type="evidence" value="ECO:0007669"/>
    <property type="project" value="TreeGrafter"/>
</dbReference>
<evidence type="ECO:0000259" key="21">
    <source>
        <dbReference type="Pfam" id="PF11838"/>
    </source>
</evidence>
<feature type="binding site" evidence="16">
    <location>
        <position position="462"/>
    </location>
    <ligand>
        <name>Zn(2+)</name>
        <dbReference type="ChEBI" id="CHEBI:29105"/>
        <note>catalytic</note>
    </ligand>
</feature>
<evidence type="ECO:0000259" key="20">
    <source>
        <dbReference type="Pfam" id="PF01433"/>
    </source>
</evidence>
<dbReference type="InterPro" id="IPR050344">
    <property type="entry name" value="Peptidase_M1_aminopeptidases"/>
</dbReference>
<evidence type="ECO:0000256" key="13">
    <source>
        <dbReference type="ARBA" id="ARBA00023180"/>
    </source>
</evidence>
<evidence type="ECO:0000256" key="2">
    <source>
        <dbReference type="ARBA" id="ARBA00004609"/>
    </source>
</evidence>
<feature type="compositionally biased region" description="Low complexity" evidence="18">
    <location>
        <begin position="1077"/>
        <end position="1092"/>
    </location>
</feature>
<feature type="active site" description="Proton acceptor" evidence="15">
    <location>
        <position position="440"/>
    </location>
</feature>
<dbReference type="InterPro" id="IPR034016">
    <property type="entry name" value="M1_APN-typ"/>
</dbReference>
<comment type="subcellular location">
    <subcellularLocation>
        <location evidence="2">Cell membrane</location>
        <topology evidence="2">Lipid-anchor</topology>
        <topology evidence="2">GPI-anchor</topology>
    </subcellularLocation>
    <subcellularLocation>
        <location evidence="1">Membrane</location>
        <topology evidence="1">Single-pass membrane protein</topology>
    </subcellularLocation>
</comment>
<evidence type="ECO:0000256" key="16">
    <source>
        <dbReference type="PIRSR" id="PIRSR634016-3"/>
    </source>
</evidence>
<feature type="binding site" evidence="16">
    <location>
        <position position="443"/>
    </location>
    <ligand>
        <name>Zn(2+)</name>
        <dbReference type="ChEBI" id="CHEBI:29105"/>
        <note>catalytic</note>
    </ligand>
</feature>
<keyword evidence="24" id="KW-1185">Reference proteome</keyword>
<dbReference type="InterPro" id="IPR027268">
    <property type="entry name" value="Peptidase_M4/M1_CTD_sf"/>
</dbReference>
<feature type="region of interest" description="Disordered" evidence="18">
    <location>
        <begin position="139"/>
        <end position="171"/>
    </location>
</feature>
<evidence type="ECO:0000259" key="22">
    <source>
        <dbReference type="Pfam" id="PF17900"/>
    </source>
</evidence>
<dbReference type="InterPro" id="IPR045357">
    <property type="entry name" value="Aminopeptidase_N-like_N"/>
</dbReference>
<keyword evidence="4" id="KW-0336">GPI-anchor</keyword>
<dbReference type="Gene3D" id="2.60.40.1910">
    <property type="match status" value="1"/>
</dbReference>
<dbReference type="GO" id="GO:0070006">
    <property type="term" value="F:metalloaminopeptidase activity"/>
    <property type="evidence" value="ECO:0007669"/>
    <property type="project" value="TreeGrafter"/>
</dbReference>
<feature type="domain" description="Aminopeptidase N-like N-terminal" evidence="22">
    <location>
        <begin position="54"/>
        <end position="130"/>
    </location>
</feature>
<dbReference type="SUPFAM" id="SSF63737">
    <property type="entry name" value="Leukotriene A4 hydrolase N-terminal domain"/>
    <property type="match status" value="1"/>
</dbReference>
<comment type="caution">
    <text evidence="23">The sequence shown here is derived from an EMBL/GenBank/DDBJ whole genome shotgun (WGS) entry which is preliminary data.</text>
</comment>
<evidence type="ECO:0000256" key="18">
    <source>
        <dbReference type="SAM" id="MobiDB-lite"/>
    </source>
</evidence>
<evidence type="ECO:0000256" key="1">
    <source>
        <dbReference type="ARBA" id="ARBA00004167"/>
    </source>
</evidence>
<dbReference type="Gene3D" id="2.60.40.1730">
    <property type="entry name" value="tricorn interacting facor f3 domain"/>
    <property type="match status" value="1"/>
</dbReference>
<name>A0A921Z256_MANSE</name>
<feature type="domain" description="Aminopeptidase N-like N-terminal" evidence="22">
    <location>
        <begin position="192"/>
        <end position="328"/>
    </location>
</feature>
<keyword evidence="5" id="KW-0645">Protease</keyword>
<evidence type="ECO:0000256" key="3">
    <source>
        <dbReference type="ARBA" id="ARBA00010136"/>
    </source>
</evidence>
<dbReference type="GO" id="GO:0043171">
    <property type="term" value="P:peptide catabolic process"/>
    <property type="evidence" value="ECO:0007669"/>
    <property type="project" value="TreeGrafter"/>
</dbReference>
<evidence type="ECO:0000256" key="17">
    <source>
        <dbReference type="PIRSR" id="PIRSR634016-4"/>
    </source>
</evidence>
<evidence type="ECO:0008006" key="25">
    <source>
        <dbReference type="Google" id="ProtNLM"/>
    </source>
</evidence>
<reference evidence="23" key="1">
    <citation type="journal article" date="2016" name="Insect Biochem. Mol. Biol.">
        <title>Multifaceted biological insights from a draft genome sequence of the tobacco hornworm moth, Manduca sexta.</title>
        <authorList>
            <person name="Kanost M.R."/>
            <person name="Arrese E.L."/>
            <person name="Cao X."/>
            <person name="Chen Y.R."/>
            <person name="Chellapilla S."/>
            <person name="Goldsmith M.R."/>
            <person name="Grosse-Wilde E."/>
            <person name="Heckel D.G."/>
            <person name="Herndon N."/>
            <person name="Jiang H."/>
            <person name="Papanicolaou A."/>
            <person name="Qu J."/>
            <person name="Soulages J.L."/>
            <person name="Vogel H."/>
            <person name="Walters J."/>
            <person name="Waterhouse R.M."/>
            <person name="Ahn S.J."/>
            <person name="Almeida F.C."/>
            <person name="An C."/>
            <person name="Aqrawi P."/>
            <person name="Bretschneider A."/>
            <person name="Bryant W.B."/>
            <person name="Bucks S."/>
            <person name="Chao H."/>
            <person name="Chevignon G."/>
            <person name="Christen J.M."/>
            <person name="Clarke D.F."/>
            <person name="Dittmer N.T."/>
            <person name="Ferguson L.C.F."/>
            <person name="Garavelou S."/>
            <person name="Gordon K.H.J."/>
            <person name="Gunaratna R.T."/>
            <person name="Han Y."/>
            <person name="Hauser F."/>
            <person name="He Y."/>
            <person name="Heidel-Fischer H."/>
            <person name="Hirsh A."/>
            <person name="Hu Y."/>
            <person name="Jiang H."/>
            <person name="Kalra D."/>
            <person name="Klinner C."/>
            <person name="Konig C."/>
            <person name="Kovar C."/>
            <person name="Kroll A.R."/>
            <person name="Kuwar S.S."/>
            <person name="Lee S.L."/>
            <person name="Lehman R."/>
            <person name="Li K."/>
            <person name="Li Z."/>
            <person name="Liang H."/>
            <person name="Lovelace S."/>
            <person name="Lu Z."/>
            <person name="Mansfield J.H."/>
            <person name="McCulloch K.J."/>
            <person name="Mathew T."/>
            <person name="Morton B."/>
            <person name="Muzny D.M."/>
            <person name="Neunemann D."/>
            <person name="Ongeri F."/>
            <person name="Pauchet Y."/>
            <person name="Pu L.L."/>
            <person name="Pyrousis I."/>
            <person name="Rao X.J."/>
            <person name="Redding A."/>
            <person name="Roesel C."/>
            <person name="Sanchez-Gracia A."/>
            <person name="Schaack S."/>
            <person name="Shukla A."/>
            <person name="Tetreau G."/>
            <person name="Wang Y."/>
            <person name="Xiong G.H."/>
            <person name="Traut W."/>
            <person name="Walsh T.K."/>
            <person name="Worley K.C."/>
            <person name="Wu D."/>
            <person name="Wu W."/>
            <person name="Wu Y.Q."/>
            <person name="Zhang X."/>
            <person name="Zou Z."/>
            <person name="Zucker H."/>
            <person name="Briscoe A.D."/>
            <person name="Burmester T."/>
            <person name="Clem R.J."/>
            <person name="Feyereisen R."/>
            <person name="Grimmelikhuijzen C.J.P."/>
            <person name="Hamodrakas S.J."/>
            <person name="Hansson B.S."/>
            <person name="Huguet E."/>
            <person name="Jermiin L.S."/>
            <person name="Lan Q."/>
            <person name="Lehman H.K."/>
            <person name="Lorenzen M."/>
            <person name="Merzendorfer H."/>
            <person name="Michalopoulos I."/>
            <person name="Morton D.B."/>
            <person name="Muthukrishnan S."/>
            <person name="Oakeshott J.G."/>
            <person name="Palmer W."/>
            <person name="Park Y."/>
            <person name="Passarelli A.L."/>
            <person name="Rozas J."/>
            <person name="Schwartz L.M."/>
            <person name="Smith W."/>
            <person name="Southgate A."/>
            <person name="Vilcinskas A."/>
            <person name="Vogt R."/>
            <person name="Wang P."/>
            <person name="Werren J."/>
            <person name="Yu X.Q."/>
            <person name="Zhou J.J."/>
            <person name="Brown S.J."/>
            <person name="Scherer S.E."/>
            <person name="Richards S."/>
            <person name="Blissard G.W."/>
        </authorList>
    </citation>
    <scope>NUCLEOTIDE SEQUENCE</scope>
</reference>
<comment type="similarity">
    <text evidence="3">Belongs to the peptidase M1 family.</text>
</comment>
<feature type="compositionally biased region" description="Low complexity" evidence="18">
    <location>
        <begin position="139"/>
        <end position="169"/>
    </location>
</feature>